<evidence type="ECO:0000313" key="6">
    <source>
        <dbReference type="EMBL" id="TBL81042.1"/>
    </source>
</evidence>
<dbReference type="Pfam" id="PF02311">
    <property type="entry name" value="AraC_binding"/>
    <property type="match status" value="1"/>
</dbReference>
<dbReference type="SUPFAM" id="SSF46689">
    <property type="entry name" value="Homeodomain-like"/>
    <property type="match status" value="2"/>
</dbReference>
<reference evidence="6 7" key="1">
    <citation type="submission" date="2019-02" db="EMBL/GenBank/DDBJ databases">
        <title>Paenibacillus sp. nov., isolated from surface-sterilized tissue of Thalictrum simplex L.</title>
        <authorList>
            <person name="Tuo L."/>
        </authorList>
    </citation>
    <scope>NUCLEOTIDE SEQUENCE [LARGE SCALE GENOMIC DNA]</scope>
    <source>
        <strain evidence="6 7">N2SHLJ1</strain>
    </source>
</reference>
<comment type="caution">
    <text evidence="6">The sequence shown here is derived from an EMBL/GenBank/DDBJ whole genome shotgun (WGS) entry which is preliminary data.</text>
</comment>
<evidence type="ECO:0000256" key="3">
    <source>
        <dbReference type="ARBA" id="ARBA00023159"/>
    </source>
</evidence>
<dbReference type="OrthoDB" id="2541027at2"/>
<dbReference type="GO" id="GO:0043565">
    <property type="term" value="F:sequence-specific DNA binding"/>
    <property type="evidence" value="ECO:0007669"/>
    <property type="project" value="InterPro"/>
</dbReference>
<dbReference type="SUPFAM" id="SSF51215">
    <property type="entry name" value="Regulatory protein AraC"/>
    <property type="match status" value="1"/>
</dbReference>
<accession>A0A4V2J4S9</accession>
<name>A0A4V2J4S9_9BACL</name>
<dbReference type="PANTHER" id="PTHR46796">
    <property type="entry name" value="HTH-TYPE TRANSCRIPTIONAL ACTIVATOR RHAS-RELATED"/>
    <property type="match status" value="1"/>
</dbReference>
<feature type="domain" description="HTH araC/xylS-type" evidence="5">
    <location>
        <begin position="166"/>
        <end position="264"/>
    </location>
</feature>
<dbReference type="Pfam" id="PF12833">
    <property type="entry name" value="HTH_18"/>
    <property type="match status" value="1"/>
</dbReference>
<evidence type="ECO:0000256" key="4">
    <source>
        <dbReference type="ARBA" id="ARBA00023163"/>
    </source>
</evidence>
<dbReference type="InterPro" id="IPR003313">
    <property type="entry name" value="AraC-bd"/>
</dbReference>
<sequence>MLDDIRFHLAGDVTVKAGYQLPERVITDYELVYFPAGTQTVYTAAGQREVLSRPCVIMTRPGEPHSYQFDPKKPTRHIYIHFDCVKETIQERFTLLNSTAVTSVALQDYSLVPILAKQLLFYFHRRPEKWKRLTESLFLAILEELENLIFPDAHLAADIPMPLQIHDALQYIDDHVTEKIDILLLARTVGWSHEHFTRTFQHHTGYSPKKWITKRKLDWAAQQLLQSTDSIKEIAMNAGFADEYYFHRLFNQRMGMTATEYRRSYGDRKMLELAPPEAHGRFYPLNHFFTLEQRQKK</sequence>
<dbReference type="InterPro" id="IPR018060">
    <property type="entry name" value="HTH_AraC"/>
</dbReference>
<dbReference type="PROSITE" id="PS01124">
    <property type="entry name" value="HTH_ARAC_FAMILY_2"/>
    <property type="match status" value="1"/>
</dbReference>
<proteinExistence type="predicted"/>
<dbReference type="RefSeq" id="WP_131011756.1">
    <property type="nucleotide sequence ID" value="NZ_SIRE01000003.1"/>
</dbReference>
<dbReference type="SMART" id="SM00342">
    <property type="entry name" value="HTH_ARAC"/>
    <property type="match status" value="1"/>
</dbReference>
<keyword evidence="1" id="KW-0805">Transcription regulation</keyword>
<keyword evidence="2" id="KW-0238">DNA-binding</keyword>
<dbReference type="InterPro" id="IPR018062">
    <property type="entry name" value="HTH_AraC-typ_CS"/>
</dbReference>
<dbReference type="Gene3D" id="1.10.10.60">
    <property type="entry name" value="Homeodomain-like"/>
    <property type="match status" value="2"/>
</dbReference>
<dbReference type="InterPro" id="IPR009057">
    <property type="entry name" value="Homeodomain-like_sf"/>
</dbReference>
<keyword evidence="3" id="KW-0010">Activator</keyword>
<dbReference type="PROSITE" id="PS00041">
    <property type="entry name" value="HTH_ARAC_FAMILY_1"/>
    <property type="match status" value="1"/>
</dbReference>
<dbReference type="InterPro" id="IPR050204">
    <property type="entry name" value="AraC_XylS_family_regulators"/>
</dbReference>
<dbReference type="GO" id="GO:0003700">
    <property type="term" value="F:DNA-binding transcription factor activity"/>
    <property type="evidence" value="ECO:0007669"/>
    <property type="project" value="InterPro"/>
</dbReference>
<evidence type="ECO:0000256" key="1">
    <source>
        <dbReference type="ARBA" id="ARBA00023015"/>
    </source>
</evidence>
<protein>
    <submittedName>
        <fullName evidence="6">AraC family transcriptional regulator</fullName>
    </submittedName>
</protein>
<keyword evidence="7" id="KW-1185">Reference proteome</keyword>
<dbReference type="InterPro" id="IPR037923">
    <property type="entry name" value="HTH-like"/>
</dbReference>
<keyword evidence="4" id="KW-0804">Transcription</keyword>
<evidence type="ECO:0000256" key="2">
    <source>
        <dbReference type="ARBA" id="ARBA00023125"/>
    </source>
</evidence>
<dbReference type="EMBL" id="SIRE01000003">
    <property type="protein sequence ID" value="TBL81042.1"/>
    <property type="molecule type" value="Genomic_DNA"/>
</dbReference>
<evidence type="ECO:0000259" key="5">
    <source>
        <dbReference type="PROSITE" id="PS01124"/>
    </source>
</evidence>
<organism evidence="6 7">
    <name type="scientific">Paenibacillus thalictri</name>
    <dbReference type="NCBI Taxonomy" id="2527873"/>
    <lineage>
        <taxon>Bacteria</taxon>
        <taxon>Bacillati</taxon>
        <taxon>Bacillota</taxon>
        <taxon>Bacilli</taxon>
        <taxon>Bacillales</taxon>
        <taxon>Paenibacillaceae</taxon>
        <taxon>Paenibacillus</taxon>
    </lineage>
</organism>
<dbReference type="Proteomes" id="UP000293142">
    <property type="component" value="Unassembled WGS sequence"/>
</dbReference>
<evidence type="ECO:0000313" key="7">
    <source>
        <dbReference type="Proteomes" id="UP000293142"/>
    </source>
</evidence>
<gene>
    <name evidence="6" type="ORF">EYB31_02810</name>
</gene>
<dbReference type="AlphaFoldDB" id="A0A4V2J4S9"/>